<dbReference type="Proteomes" id="UP000202511">
    <property type="component" value="Segment"/>
</dbReference>
<dbReference type="KEGG" id="vg:23462552"/>
<dbReference type="RefSeq" id="YP_009119870.1">
    <property type="nucleotide sequence ID" value="NC_026440.1"/>
</dbReference>
<proteinExistence type="predicted"/>
<protein>
    <submittedName>
        <fullName evidence="1">Uncharacterized protein</fullName>
    </submittedName>
</protein>
<dbReference type="GeneID" id="23462552"/>
<reference evidence="1 2" key="1">
    <citation type="journal article" date="2015" name="Parasitol. Res.">
        <title>Viruses in close associations with free-living amoebae.</title>
        <authorList>
            <person name="Scheid P."/>
        </authorList>
    </citation>
    <scope>NUCLEOTIDE SEQUENCE [LARGE SCALE GENOMIC DNA]</scope>
    <source>
        <strain evidence="1">KlaHel</strain>
    </source>
</reference>
<name>A0A0B5J735_9VIRU</name>
<dbReference type="EMBL" id="KP136319">
    <property type="protein sequence ID" value="AJF97635.1"/>
    <property type="molecule type" value="Genomic_DNA"/>
</dbReference>
<organism evidence="1 2">
    <name type="scientific">Pandoravirus inopinatum</name>
    <dbReference type="NCBI Taxonomy" id="1605721"/>
    <lineage>
        <taxon>Viruses</taxon>
        <taxon>Pandoravirus</taxon>
    </lineage>
</organism>
<accession>A0A0B5J735</accession>
<evidence type="ECO:0000313" key="1">
    <source>
        <dbReference type="EMBL" id="AJF97635.1"/>
    </source>
</evidence>
<evidence type="ECO:0000313" key="2">
    <source>
        <dbReference type="Proteomes" id="UP000202511"/>
    </source>
</evidence>
<dbReference type="OrthoDB" id="31070at10239"/>
<sequence length="165" mass="18295">MFVVCISQERSWSGPDHFLAQTADDVCEMVEETCWHWDGTCCSVYAVDPEGDGKLPNSLDAGKEFVDFLCDNKQHIRKTGRFEENPVIAPAFDRLRQMLAALEKPGAPAPGTTLLLCGWCDSYAWRPSATIKYDARYNKNDTDNVPPECPACGSDATVAREWGQG</sequence>